<dbReference type="GO" id="GO:0000723">
    <property type="term" value="P:telomere maintenance"/>
    <property type="evidence" value="ECO:0007669"/>
    <property type="project" value="InterPro"/>
</dbReference>
<dbReference type="GO" id="GO:0016787">
    <property type="term" value="F:hydrolase activity"/>
    <property type="evidence" value="ECO:0007669"/>
    <property type="project" value="UniProtKB-KW"/>
</dbReference>
<evidence type="ECO:0000256" key="11">
    <source>
        <dbReference type="ARBA" id="ARBA00023242"/>
    </source>
</evidence>
<dbReference type="Pfam" id="PF03731">
    <property type="entry name" value="Ku_N"/>
    <property type="match status" value="1"/>
</dbReference>
<keyword evidence="9" id="KW-0233">DNA recombination</keyword>
<dbReference type="GO" id="GO:0005524">
    <property type="term" value="F:ATP binding"/>
    <property type="evidence" value="ECO:0007669"/>
    <property type="project" value="UniProtKB-KW"/>
</dbReference>
<keyword evidence="3" id="KW-0547">Nucleotide-binding</keyword>
<dbReference type="PANTHER" id="PTHR12604:SF4">
    <property type="entry name" value="X-RAY REPAIR CROSS-COMPLEMENTING PROTEIN 5"/>
    <property type="match status" value="1"/>
</dbReference>
<comment type="caution">
    <text evidence="14">The sequence shown here is derived from an EMBL/GenBank/DDBJ whole genome shotgun (WGS) entry which is preliminary data.</text>
</comment>
<dbReference type="InterPro" id="IPR006164">
    <property type="entry name" value="DNA_bd_Ku70/Ku80"/>
</dbReference>
<keyword evidence="15" id="KW-1185">Reference proteome</keyword>
<dbReference type="PIRSF" id="PIRSF016570">
    <property type="entry name" value="Ku80"/>
    <property type="match status" value="1"/>
</dbReference>
<dbReference type="EMBL" id="JASPKZ010004196">
    <property type="protein sequence ID" value="KAJ9590743.1"/>
    <property type="molecule type" value="Genomic_DNA"/>
</dbReference>
<dbReference type="GO" id="GO:0003684">
    <property type="term" value="F:damaged DNA binding"/>
    <property type="evidence" value="ECO:0007669"/>
    <property type="project" value="InterPro"/>
</dbReference>
<evidence type="ECO:0000256" key="9">
    <source>
        <dbReference type="ARBA" id="ARBA00023172"/>
    </source>
</evidence>
<dbReference type="SUPFAM" id="SSF53300">
    <property type="entry name" value="vWA-like"/>
    <property type="match status" value="1"/>
</dbReference>
<dbReference type="GO" id="GO:0043564">
    <property type="term" value="C:Ku70:Ku80 complex"/>
    <property type="evidence" value="ECO:0007669"/>
    <property type="project" value="InterPro"/>
</dbReference>
<reference evidence="14" key="1">
    <citation type="journal article" date="2023" name="IScience">
        <title>Live-bearing cockroach genome reveals convergent evolutionary mechanisms linked to viviparity in insects and beyond.</title>
        <authorList>
            <person name="Fouks B."/>
            <person name="Harrison M.C."/>
            <person name="Mikhailova A.A."/>
            <person name="Marchal E."/>
            <person name="English S."/>
            <person name="Carruthers M."/>
            <person name="Jennings E.C."/>
            <person name="Chiamaka E.L."/>
            <person name="Frigard R.A."/>
            <person name="Pippel M."/>
            <person name="Attardo G.M."/>
            <person name="Benoit J.B."/>
            <person name="Bornberg-Bauer E."/>
            <person name="Tobe S.S."/>
        </authorList>
    </citation>
    <scope>NUCLEOTIDE SEQUENCE</scope>
    <source>
        <tissue evidence="14">Testes</tissue>
    </source>
</reference>
<keyword evidence="10" id="KW-0234">DNA repair</keyword>
<keyword evidence="11" id="KW-0539">Nucleus</keyword>
<dbReference type="InterPro" id="IPR036465">
    <property type="entry name" value="vWFA_dom_sf"/>
</dbReference>
<dbReference type="InterPro" id="IPR005161">
    <property type="entry name" value="Ku_N"/>
</dbReference>
<evidence type="ECO:0000256" key="8">
    <source>
        <dbReference type="ARBA" id="ARBA00023125"/>
    </source>
</evidence>
<keyword evidence="6" id="KW-0347">Helicase</keyword>
<dbReference type="GO" id="GO:0006310">
    <property type="term" value="P:DNA recombination"/>
    <property type="evidence" value="ECO:0007669"/>
    <property type="project" value="UniProtKB-KW"/>
</dbReference>
<evidence type="ECO:0000313" key="15">
    <source>
        <dbReference type="Proteomes" id="UP001233999"/>
    </source>
</evidence>
<dbReference type="FunFam" id="2.40.290.10:FF:000005">
    <property type="entry name" value="X-ray repair cross-complementing protein 5"/>
    <property type="match status" value="1"/>
</dbReference>
<organism evidence="14 15">
    <name type="scientific">Diploptera punctata</name>
    <name type="common">Pacific beetle cockroach</name>
    <dbReference type="NCBI Taxonomy" id="6984"/>
    <lineage>
        <taxon>Eukaryota</taxon>
        <taxon>Metazoa</taxon>
        <taxon>Ecdysozoa</taxon>
        <taxon>Arthropoda</taxon>
        <taxon>Hexapoda</taxon>
        <taxon>Insecta</taxon>
        <taxon>Pterygota</taxon>
        <taxon>Neoptera</taxon>
        <taxon>Polyneoptera</taxon>
        <taxon>Dictyoptera</taxon>
        <taxon>Blattodea</taxon>
        <taxon>Blaberoidea</taxon>
        <taxon>Blaberidae</taxon>
        <taxon>Diplopterinae</taxon>
        <taxon>Diploptera</taxon>
    </lineage>
</organism>
<proteinExistence type="inferred from homology"/>
<comment type="subcellular location">
    <subcellularLocation>
        <location evidence="1">Nucleus</location>
    </subcellularLocation>
</comment>
<dbReference type="PANTHER" id="PTHR12604">
    <property type="entry name" value="KU AUTOANTIGEN DNA HELICASE"/>
    <property type="match status" value="1"/>
</dbReference>
<accession>A0AAD8EHR2</accession>
<dbReference type="FunFam" id="1.10.1600.10:FF:000002">
    <property type="entry name" value="X-ray repair cross-complementing protein 5"/>
    <property type="match status" value="1"/>
</dbReference>
<keyword evidence="7" id="KW-0067">ATP-binding</keyword>
<feature type="compositionally biased region" description="Acidic residues" evidence="12">
    <location>
        <begin position="657"/>
        <end position="674"/>
    </location>
</feature>
<dbReference type="AlphaFoldDB" id="A0AAD8EHR2"/>
<evidence type="ECO:0000256" key="3">
    <source>
        <dbReference type="ARBA" id="ARBA00022741"/>
    </source>
</evidence>
<dbReference type="Gene3D" id="1.10.1600.10">
    <property type="match status" value="1"/>
</dbReference>
<comment type="similarity">
    <text evidence="2">Belongs to the ku80 family.</text>
</comment>
<dbReference type="Gene3D" id="2.40.290.10">
    <property type="match status" value="1"/>
</dbReference>
<feature type="non-terminal residue" evidence="14">
    <location>
        <position position="1"/>
    </location>
</feature>
<evidence type="ECO:0000256" key="7">
    <source>
        <dbReference type="ARBA" id="ARBA00022840"/>
    </source>
</evidence>
<evidence type="ECO:0000256" key="10">
    <source>
        <dbReference type="ARBA" id="ARBA00023204"/>
    </source>
</evidence>
<dbReference type="Gene3D" id="3.40.50.410">
    <property type="entry name" value="von Willebrand factor, type A domain"/>
    <property type="match status" value="1"/>
</dbReference>
<dbReference type="CDD" id="cd00873">
    <property type="entry name" value="KU80"/>
    <property type="match status" value="1"/>
</dbReference>
<dbReference type="GO" id="GO:0004386">
    <property type="term" value="F:helicase activity"/>
    <property type="evidence" value="ECO:0007669"/>
    <property type="project" value="UniProtKB-KW"/>
</dbReference>
<dbReference type="Gene3D" id="1.25.40.240">
    <property type="entry name" value="Ku, C-terminal domain"/>
    <property type="match status" value="2"/>
</dbReference>
<sequence>MARSPKEAIVIIIDVGSSIVSDGIDVKPDFLLRAIQCVSMIIKRKIFSESKDEIALVLLGTEHTENNLDYDHIVVPFSLTLASWELLQYVENDLKESKIRADWLDAVVVGMDLLKEHSQAKLFAEKKIVLFTDLKSNVTDDKVDIIIECMKKEDYNLIVIGPDTNINIKAEDDVDMDDTNITNGTDKLKSKIELAGSHLLNKILNEVGGVICNFDEAVPQLMYFQKKNIRSQPWNIVMDIGPEIKIPVVGYKKISRAKLPTWKQTSSSEKGIRVESERIYTRQDENQTSVDPEDVISGYSYGNTLVPMSDIDKISMSYKSGPKCLSILGFTKSSNVPRYLLIGEGCMHFTAQKNDSNAASALSSLINAMKDLDMYAISRKVYRDNTATRLGVLFPKIASYECLVFAELPYSEDMRQFVFPPILTDKNKPSQEQLDAIDSLIDNMDLTAVKNEFGEQTEVLKPKSTFNPYLQHAYHSLAHRALNPDAPLPPVKEEILKLLRSVFEDKPGYKLAIKQVEKCNKTFSLYSDVDAVNDKPIQEATDLKKVTMESLMESKIVEVGSVKPVEDFKFLIEQSQPFVEVCSQMQKVITNVVFEKDPSIYNDWIPKFRENLVERGRMPFWKRIVDGKLGLISSDESEISCVNEADATSFLEYNEPMQEEEAAPVEDDMDEDDL</sequence>
<dbReference type="InterPro" id="IPR016194">
    <property type="entry name" value="SPOC-like_C_dom_sf"/>
</dbReference>
<dbReference type="Proteomes" id="UP001233999">
    <property type="component" value="Unassembled WGS sequence"/>
</dbReference>
<evidence type="ECO:0000259" key="13">
    <source>
        <dbReference type="SMART" id="SM00559"/>
    </source>
</evidence>
<protein>
    <recommendedName>
        <fullName evidence="13">Ku domain-containing protein</fullName>
    </recommendedName>
</protein>
<feature type="domain" description="Ku" evidence="13">
    <location>
        <begin position="287"/>
        <end position="425"/>
    </location>
</feature>
<evidence type="ECO:0000313" key="14">
    <source>
        <dbReference type="EMBL" id="KAJ9590743.1"/>
    </source>
</evidence>
<dbReference type="SUPFAM" id="SSF101420">
    <property type="entry name" value="C-terminal domain of Ku80"/>
    <property type="match status" value="1"/>
</dbReference>
<dbReference type="GO" id="GO:0006303">
    <property type="term" value="P:double-strand break repair via nonhomologous end joining"/>
    <property type="evidence" value="ECO:0007669"/>
    <property type="project" value="InterPro"/>
</dbReference>
<feature type="region of interest" description="Disordered" evidence="12">
    <location>
        <begin position="655"/>
        <end position="674"/>
    </location>
</feature>
<name>A0AAD8EHR2_DIPPU</name>
<evidence type="ECO:0000256" key="12">
    <source>
        <dbReference type="SAM" id="MobiDB-lite"/>
    </source>
</evidence>
<dbReference type="InterPro" id="IPR024193">
    <property type="entry name" value="Ku80"/>
</dbReference>
<keyword evidence="5" id="KW-0378">Hydrolase</keyword>
<dbReference type="InterPro" id="IPR036494">
    <property type="entry name" value="Ku_C_sf"/>
</dbReference>
<reference evidence="14" key="2">
    <citation type="submission" date="2023-05" db="EMBL/GenBank/DDBJ databases">
        <authorList>
            <person name="Fouks B."/>
        </authorList>
    </citation>
    <scope>NUCLEOTIDE SEQUENCE</scope>
    <source>
        <strain evidence="14">Stay&amp;Tobe</strain>
        <tissue evidence="14">Testes</tissue>
    </source>
</reference>
<gene>
    <name evidence="14" type="ORF">L9F63_016259</name>
</gene>
<evidence type="ECO:0000256" key="1">
    <source>
        <dbReference type="ARBA" id="ARBA00004123"/>
    </source>
</evidence>
<evidence type="ECO:0000256" key="5">
    <source>
        <dbReference type="ARBA" id="ARBA00022801"/>
    </source>
</evidence>
<dbReference type="GO" id="GO:0042162">
    <property type="term" value="F:telomeric DNA binding"/>
    <property type="evidence" value="ECO:0007669"/>
    <property type="project" value="InterPro"/>
</dbReference>
<dbReference type="SMART" id="SM00559">
    <property type="entry name" value="Ku78"/>
    <property type="match status" value="1"/>
</dbReference>
<dbReference type="InterPro" id="IPR014893">
    <property type="entry name" value="Ku_PK_bind"/>
</dbReference>
<dbReference type="Pfam" id="PF02735">
    <property type="entry name" value="Ku"/>
    <property type="match status" value="1"/>
</dbReference>
<keyword evidence="4" id="KW-0227">DNA damage</keyword>
<evidence type="ECO:0000256" key="4">
    <source>
        <dbReference type="ARBA" id="ARBA00022763"/>
    </source>
</evidence>
<evidence type="ECO:0000256" key="2">
    <source>
        <dbReference type="ARBA" id="ARBA00007726"/>
    </source>
</evidence>
<dbReference type="Pfam" id="PF08785">
    <property type="entry name" value="Ku_PK_bind"/>
    <property type="match status" value="1"/>
</dbReference>
<keyword evidence="8" id="KW-0238">DNA-binding</keyword>
<evidence type="ECO:0000256" key="6">
    <source>
        <dbReference type="ARBA" id="ARBA00022806"/>
    </source>
</evidence>
<dbReference type="GO" id="GO:0003690">
    <property type="term" value="F:double-stranded DNA binding"/>
    <property type="evidence" value="ECO:0007669"/>
    <property type="project" value="TreeGrafter"/>
</dbReference>
<dbReference type="SUPFAM" id="SSF100939">
    <property type="entry name" value="SPOC domain-like"/>
    <property type="match status" value="1"/>
</dbReference>